<proteinExistence type="predicted"/>
<dbReference type="Pfam" id="PF00196">
    <property type="entry name" value="GerE"/>
    <property type="match status" value="1"/>
</dbReference>
<feature type="domain" description="HTH luxR-type" evidence="4">
    <location>
        <begin position="216"/>
        <end position="281"/>
    </location>
</feature>
<evidence type="ECO:0000259" key="4">
    <source>
        <dbReference type="PROSITE" id="PS50043"/>
    </source>
</evidence>
<keyword evidence="1" id="KW-0805">Transcription regulation</keyword>
<evidence type="ECO:0000256" key="1">
    <source>
        <dbReference type="ARBA" id="ARBA00023015"/>
    </source>
</evidence>
<keyword evidence="3" id="KW-0804">Transcription</keyword>
<dbReference type="Gene3D" id="1.10.10.10">
    <property type="entry name" value="Winged helix-like DNA-binding domain superfamily/Winged helix DNA-binding domain"/>
    <property type="match status" value="1"/>
</dbReference>
<gene>
    <name evidence="5" type="ORF">ACD661_14215</name>
</gene>
<dbReference type="CDD" id="cd06170">
    <property type="entry name" value="LuxR_C_like"/>
    <property type="match status" value="1"/>
</dbReference>
<comment type="caution">
    <text evidence="5">The sequence shown here is derived from an EMBL/GenBank/DDBJ whole genome shotgun (WGS) entry which is preliminary data.</text>
</comment>
<evidence type="ECO:0000256" key="3">
    <source>
        <dbReference type="ARBA" id="ARBA00023163"/>
    </source>
</evidence>
<organism evidence="5 6">
    <name type="scientific">Legionella lytica</name>
    <dbReference type="NCBI Taxonomy" id="96232"/>
    <lineage>
        <taxon>Bacteria</taxon>
        <taxon>Pseudomonadati</taxon>
        <taxon>Pseudomonadota</taxon>
        <taxon>Gammaproteobacteria</taxon>
        <taxon>Legionellales</taxon>
        <taxon>Legionellaceae</taxon>
        <taxon>Legionella</taxon>
    </lineage>
</organism>
<dbReference type="PRINTS" id="PR00038">
    <property type="entry name" value="HTHLUXR"/>
</dbReference>
<dbReference type="InterPro" id="IPR036388">
    <property type="entry name" value="WH-like_DNA-bd_sf"/>
</dbReference>
<dbReference type="EMBL" id="JBGORX010000008">
    <property type="protein sequence ID" value="MFJ1269715.1"/>
    <property type="molecule type" value="Genomic_DNA"/>
</dbReference>
<dbReference type="PROSITE" id="PS50043">
    <property type="entry name" value="HTH_LUXR_2"/>
    <property type="match status" value="1"/>
</dbReference>
<dbReference type="RefSeq" id="WP_400188528.1">
    <property type="nucleotide sequence ID" value="NZ_JBGORX010000008.1"/>
</dbReference>
<dbReference type="PANTHER" id="PTHR44688:SF16">
    <property type="entry name" value="DNA-BINDING TRANSCRIPTIONAL ACTIVATOR DEVR_DOSR"/>
    <property type="match status" value="1"/>
</dbReference>
<dbReference type="PROSITE" id="PS00622">
    <property type="entry name" value="HTH_LUXR_1"/>
    <property type="match status" value="1"/>
</dbReference>
<evidence type="ECO:0000313" key="6">
    <source>
        <dbReference type="Proteomes" id="UP001615550"/>
    </source>
</evidence>
<evidence type="ECO:0000313" key="5">
    <source>
        <dbReference type="EMBL" id="MFJ1269715.1"/>
    </source>
</evidence>
<name>A0ABW8DES5_9GAMM</name>
<sequence length="286" mass="33244">MTSSIIKHPALTYSQDIQDICSPLHHLDITYFGHAQLTENNQFSAASTNPDFFEHYLKHEYYNADLHTIDLGQQHNFITWDTIELNGLCKMMEEESLAFGVFHTFTIIENTANLRNYYHFATHLPKPEINQSYFSNLDLLQKFITHYKEQISHSKTLSSIYQVQYELDCPVYDTPHDDLYDEQRKIFLNAITPNNKKNFQHSLSLIEERKLAAHFLKAHNITLTNRECDCLFPSLTGKSAKQVAYQLSISARTVEEHLNNIKLKFGVFSKTQLIETVIAYLSKMKI</sequence>
<dbReference type="SMART" id="SM00421">
    <property type="entry name" value="HTH_LUXR"/>
    <property type="match status" value="1"/>
</dbReference>
<evidence type="ECO:0000256" key="2">
    <source>
        <dbReference type="ARBA" id="ARBA00023125"/>
    </source>
</evidence>
<accession>A0ABW8DES5</accession>
<dbReference type="SUPFAM" id="SSF46894">
    <property type="entry name" value="C-terminal effector domain of the bipartite response regulators"/>
    <property type="match status" value="1"/>
</dbReference>
<dbReference type="Proteomes" id="UP001615550">
    <property type="component" value="Unassembled WGS sequence"/>
</dbReference>
<dbReference type="InterPro" id="IPR000792">
    <property type="entry name" value="Tscrpt_reg_LuxR_C"/>
</dbReference>
<dbReference type="PANTHER" id="PTHR44688">
    <property type="entry name" value="DNA-BINDING TRANSCRIPTIONAL ACTIVATOR DEVR_DOSR"/>
    <property type="match status" value="1"/>
</dbReference>
<protein>
    <submittedName>
        <fullName evidence="5">Helix-turn-helix transcriptional regulator</fullName>
    </submittedName>
</protein>
<reference evidence="5 6" key="1">
    <citation type="submission" date="2024-08" db="EMBL/GenBank/DDBJ databases">
        <title>Draft Genome Sequence of Legionella lytica strain DSB2004, Isolated From a Fire Sprinkler System.</title>
        <authorList>
            <person name="Everhart A.D."/>
            <person name="Kidane D.T."/>
            <person name="Farone A.L."/>
            <person name="Farone M.B."/>
        </authorList>
    </citation>
    <scope>NUCLEOTIDE SEQUENCE [LARGE SCALE GENOMIC DNA]</scope>
    <source>
        <strain evidence="5 6">DSB2004</strain>
    </source>
</reference>
<keyword evidence="6" id="KW-1185">Reference proteome</keyword>
<keyword evidence="2" id="KW-0238">DNA-binding</keyword>
<dbReference type="InterPro" id="IPR016032">
    <property type="entry name" value="Sig_transdc_resp-reg_C-effctor"/>
</dbReference>